<sequence length="430" mass="47936">MTIFLTPWSEILRGAPVRGLLMISLTSDQKMSVCVEEEEVRSESPRSSCLSLKSDWSKGRPPDFSNERGPSDSKQRSAAPAFSYLSMKSNWSSDEPPYFSNEPGTSDMKSYEGWFLLQRSASSASSYLSMKSNWSRVKPPNFSNEPGTSDMTSYEGWFLLPSGLKSNPSHLRELDLSENNLQDSGVKLLSAGLESPNCRLETLRGHTPPWTDPTPQFAFSSIQPRLLTAKLEDMQVEAFLVSWISDYLMGRLQFVRLFHRPRFMILPPTNCGAAVCQRSAVLLWLSALKSNPSHLTVLELSDNKLKDSGVKLLCGFLESPHCRLQTLSLTSDQKMSVCVEEEEDRSESAGSSCLSLKSDRSKPRPPTFSNEPGPSDMKLKTMSDLEEDEDGSEFSRSNYPSMKSDRSNQRPSDFSNEPGPSDIKVMGSGR</sequence>
<organism evidence="1 2">
    <name type="scientific">Scortum barcoo</name>
    <name type="common">barcoo grunter</name>
    <dbReference type="NCBI Taxonomy" id="214431"/>
    <lineage>
        <taxon>Eukaryota</taxon>
        <taxon>Metazoa</taxon>
        <taxon>Chordata</taxon>
        <taxon>Craniata</taxon>
        <taxon>Vertebrata</taxon>
        <taxon>Euteleostomi</taxon>
        <taxon>Actinopterygii</taxon>
        <taxon>Neopterygii</taxon>
        <taxon>Teleostei</taxon>
        <taxon>Neoteleostei</taxon>
        <taxon>Acanthomorphata</taxon>
        <taxon>Eupercaria</taxon>
        <taxon>Centrarchiformes</taxon>
        <taxon>Terapontoidei</taxon>
        <taxon>Terapontidae</taxon>
        <taxon>Scortum</taxon>
    </lineage>
</organism>
<evidence type="ECO:0000313" key="1">
    <source>
        <dbReference type="EMBL" id="KAI3354941.1"/>
    </source>
</evidence>
<dbReference type="EMBL" id="CM041551">
    <property type="protein sequence ID" value="KAI3354941.1"/>
    <property type="molecule type" value="Genomic_DNA"/>
</dbReference>
<proteinExistence type="predicted"/>
<evidence type="ECO:0000313" key="2">
    <source>
        <dbReference type="Proteomes" id="UP000831701"/>
    </source>
</evidence>
<name>A0ACB8VH37_9TELE</name>
<keyword evidence="2" id="KW-1185">Reference proteome</keyword>
<dbReference type="Proteomes" id="UP000831701">
    <property type="component" value="Chromosome 21"/>
</dbReference>
<gene>
    <name evidence="1" type="ORF">L3Q82_004734</name>
</gene>
<accession>A0ACB8VH37</accession>
<reference evidence="1" key="1">
    <citation type="submission" date="2022-04" db="EMBL/GenBank/DDBJ databases">
        <title>Jade perch genome.</title>
        <authorList>
            <person name="Chao B."/>
        </authorList>
    </citation>
    <scope>NUCLEOTIDE SEQUENCE</scope>
    <source>
        <strain evidence="1">CB-2022</strain>
    </source>
</reference>
<protein>
    <submittedName>
        <fullName evidence="1">Uncharacterized protein</fullName>
    </submittedName>
</protein>
<comment type="caution">
    <text evidence="1">The sequence shown here is derived from an EMBL/GenBank/DDBJ whole genome shotgun (WGS) entry which is preliminary data.</text>
</comment>